<dbReference type="AlphaFoldDB" id="A0A0B4EWM4"/>
<dbReference type="Proteomes" id="UP000031186">
    <property type="component" value="Unassembled WGS sequence"/>
</dbReference>
<dbReference type="VEuPathDB" id="FungiDB:MAN_04626"/>
<reference evidence="4 5" key="1">
    <citation type="journal article" date="2014" name="Proc. Natl. Acad. Sci. U.S.A.">
        <title>Trajectory and genomic determinants of fungal-pathogen speciation and host adaptation.</title>
        <authorList>
            <person name="Hu X."/>
            <person name="Xiao G."/>
            <person name="Zheng P."/>
            <person name="Shang Y."/>
            <person name="Su Y."/>
            <person name="Zhang X."/>
            <person name="Liu X."/>
            <person name="Zhan S."/>
            <person name="St Leger R.J."/>
            <person name="Wang C."/>
        </authorList>
    </citation>
    <scope>NUCLEOTIDE SEQUENCE [LARGE SCALE GENOMIC DNA]</scope>
    <source>
        <strain evidence="4 5">ARSEF 549</strain>
    </source>
</reference>
<organism evidence="4 5">
    <name type="scientific">Metarhizium anisopliae (strain ARSEF 549)</name>
    <dbReference type="NCBI Taxonomy" id="3151832"/>
    <lineage>
        <taxon>Eukaryota</taxon>
        <taxon>Fungi</taxon>
        <taxon>Dikarya</taxon>
        <taxon>Ascomycota</taxon>
        <taxon>Pezizomycotina</taxon>
        <taxon>Sordariomycetes</taxon>
        <taxon>Hypocreomycetidae</taxon>
        <taxon>Hypocreales</taxon>
        <taxon>Clavicipitaceae</taxon>
        <taxon>Metarhizium</taxon>
    </lineage>
</organism>
<dbReference type="InterPro" id="IPR029058">
    <property type="entry name" value="AB_hydrolase_fold"/>
</dbReference>
<comment type="caution">
    <text evidence="4">The sequence shown here is derived from an EMBL/GenBank/DDBJ whole genome shotgun (WGS) entry which is preliminary data.</text>
</comment>
<evidence type="ECO:0000259" key="3">
    <source>
        <dbReference type="Pfam" id="PF05057"/>
    </source>
</evidence>
<evidence type="ECO:0000256" key="2">
    <source>
        <dbReference type="SAM" id="MobiDB-lite"/>
    </source>
</evidence>
<dbReference type="OrthoDB" id="5592486at2759"/>
<dbReference type="Gene3D" id="3.40.50.1820">
    <property type="entry name" value="alpha/beta hydrolase"/>
    <property type="match status" value="1"/>
</dbReference>
<accession>A0A0B4EWM4</accession>
<evidence type="ECO:0000256" key="1">
    <source>
        <dbReference type="ARBA" id="ARBA00007920"/>
    </source>
</evidence>
<dbReference type="PANTHER" id="PTHR11440">
    <property type="entry name" value="LECITHIN-CHOLESTEROL ACYLTRANSFERASE-RELATED"/>
    <property type="match status" value="1"/>
</dbReference>
<feature type="non-terminal residue" evidence="4">
    <location>
        <position position="1"/>
    </location>
</feature>
<keyword evidence="5" id="KW-1185">Reference proteome</keyword>
<dbReference type="EMBL" id="AZNF01000005">
    <property type="protein sequence ID" value="KID66345.1"/>
    <property type="molecule type" value="Genomic_DNA"/>
</dbReference>
<feature type="compositionally biased region" description="Polar residues" evidence="2">
    <location>
        <begin position="40"/>
        <end position="60"/>
    </location>
</feature>
<evidence type="ECO:0000313" key="4">
    <source>
        <dbReference type="EMBL" id="KID66345.1"/>
    </source>
</evidence>
<gene>
    <name evidence="4" type="ORF">MAN_04626</name>
</gene>
<feature type="region of interest" description="Disordered" evidence="2">
    <location>
        <begin position="1"/>
        <end position="78"/>
    </location>
</feature>
<dbReference type="HOGENOM" id="CLU_015737_0_0_1"/>
<protein>
    <submittedName>
        <fullName evidence="4">GPI inositol-deacylase PGAP1-like protein</fullName>
    </submittedName>
</protein>
<comment type="similarity">
    <text evidence="1">Belongs to the putative lipase ROG1 family.</text>
</comment>
<feature type="compositionally biased region" description="Polar residues" evidence="2">
    <location>
        <begin position="18"/>
        <end position="31"/>
    </location>
</feature>
<evidence type="ECO:0000313" key="5">
    <source>
        <dbReference type="Proteomes" id="UP000031186"/>
    </source>
</evidence>
<dbReference type="InterPro" id="IPR007751">
    <property type="entry name" value="DUF676_lipase-like"/>
</dbReference>
<proteinExistence type="inferred from homology"/>
<dbReference type="SUPFAM" id="SSF53474">
    <property type="entry name" value="alpha/beta-Hydrolases"/>
    <property type="match status" value="1"/>
</dbReference>
<dbReference type="Pfam" id="PF05057">
    <property type="entry name" value="DUF676"/>
    <property type="match status" value="1"/>
</dbReference>
<feature type="compositionally biased region" description="Polar residues" evidence="2">
    <location>
        <begin position="1"/>
        <end position="10"/>
    </location>
</feature>
<name>A0A0B4EWM4_METAF</name>
<sequence>MCTTGHNQAPSDDVSPVRQDQPTNTQLTTTVDGFPPKHPNPQTRNAEMSKCAQRSASLASLGTRPTRRQFSCSRRLSRARDPRIRDIGRQIEDDYAAIRKHYATPKHPIVLAHGLLGFSELHVPPFPRIHYWHGIREALTAQGATVVTASVPPSSSIADRASRLADEITRSGVDAAAGVNIVAHSMGGLDARWMIAHTLRQRGLPVRVASLTTVSSPHRGSPFADYVLRAEAGPLYLPRVYGVLERAGLETSAFAQLTTAYMRREFNPATPDDPAVRYFSYGAVAGPPPLLSPFRVPGRIVGAAEGANDGLVSVQSARWGAYQGTLVGVNHLDLINWPNRLRWVVRGWMGRRRFNAVAFYLGIADMLAREGL</sequence>
<feature type="domain" description="DUF676" evidence="3">
    <location>
        <begin position="161"/>
        <end position="223"/>
    </location>
</feature>